<dbReference type="SUPFAM" id="SSF117070">
    <property type="entry name" value="LEA14-like"/>
    <property type="match status" value="1"/>
</dbReference>
<comment type="caution">
    <text evidence="1">The sequence shown here is derived from an EMBL/GenBank/DDBJ whole genome shotgun (WGS) entry which is preliminary data.</text>
</comment>
<dbReference type="PROSITE" id="PS51257">
    <property type="entry name" value="PROKAR_LIPOPROTEIN"/>
    <property type="match status" value="1"/>
</dbReference>
<keyword evidence="2" id="KW-1185">Reference proteome</keyword>
<dbReference type="AlphaFoldDB" id="A0A7K1XU76"/>
<evidence type="ECO:0000313" key="1">
    <source>
        <dbReference type="EMBL" id="MXV14544.1"/>
    </source>
</evidence>
<dbReference type="Gene3D" id="2.60.40.1820">
    <property type="match status" value="1"/>
</dbReference>
<reference evidence="1 2" key="1">
    <citation type="submission" date="2019-11" db="EMBL/GenBank/DDBJ databases">
        <title>Pedobacter sp. HMF7056 Genome sequencing and assembly.</title>
        <authorList>
            <person name="Kang H."/>
            <person name="Kim H."/>
            <person name="Joh K."/>
        </authorList>
    </citation>
    <scope>NUCLEOTIDE SEQUENCE [LARGE SCALE GENOMIC DNA]</scope>
    <source>
        <strain evidence="1 2">HMF7056</strain>
    </source>
</reference>
<protein>
    <recommendedName>
        <fullName evidence="3">Late embryogenesis abundant protein LEA-2 subgroup domain-containing protein</fullName>
    </recommendedName>
</protein>
<organism evidence="1 2">
    <name type="scientific">Hufsiella ginkgonis</name>
    <dbReference type="NCBI Taxonomy" id="2695274"/>
    <lineage>
        <taxon>Bacteria</taxon>
        <taxon>Pseudomonadati</taxon>
        <taxon>Bacteroidota</taxon>
        <taxon>Sphingobacteriia</taxon>
        <taxon>Sphingobacteriales</taxon>
        <taxon>Sphingobacteriaceae</taxon>
        <taxon>Hufsiella</taxon>
    </lineage>
</organism>
<evidence type="ECO:0008006" key="3">
    <source>
        <dbReference type="Google" id="ProtNLM"/>
    </source>
</evidence>
<evidence type="ECO:0000313" key="2">
    <source>
        <dbReference type="Proteomes" id="UP000451233"/>
    </source>
</evidence>
<dbReference type="Proteomes" id="UP000451233">
    <property type="component" value="Unassembled WGS sequence"/>
</dbReference>
<proteinExistence type="predicted"/>
<accession>A0A7K1XU76</accession>
<name>A0A7K1XU76_9SPHI</name>
<dbReference type="RefSeq" id="WP_160905509.1">
    <property type="nucleotide sequence ID" value="NZ_WVHS01000001.1"/>
</dbReference>
<dbReference type="EMBL" id="WVHS01000001">
    <property type="protein sequence ID" value="MXV14544.1"/>
    <property type="molecule type" value="Genomic_DNA"/>
</dbReference>
<sequence>MKKLAIYSFAVLLLAACGINKQVKQIKALEDCRYTITSVDSMFLVRTDVTQLIKGKSFDLNRMPGLAIALLRKDIPFEARVNLQISNPTANIAAVNQFEYKVLIKDTELATGFVNRKITVDPGGSVNVPVRVNSNIYSFVSNGKTLQEITDFVSGDKEKKGVVTIKFRPTIASGNKLIKYPGWITIDKELSSKILF</sequence>
<gene>
    <name evidence="1" type="ORF">GS398_04480</name>
</gene>